<reference evidence="2 3" key="1">
    <citation type="journal article" date="2014" name="Nat. Commun.">
        <title>Multiple recent horizontal transfers of a large genomic region in cheese making fungi.</title>
        <authorList>
            <person name="Cheeseman K."/>
            <person name="Ropars J."/>
            <person name="Renault P."/>
            <person name="Dupont J."/>
            <person name="Gouzy J."/>
            <person name="Branca A."/>
            <person name="Abraham A.L."/>
            <person name="Ceppi M."/>
            <person name="Conseiller E."/>
            <person name="Debuchy R."/>
            <person name="Malagnac F."/>
            <person name="Goarin A."/>
            <person name="Silar P."/>
            <person name="Lacoste S."/>
            <person name="Sallet E."/>
            <person name="Bensimon A."/>
            <person name="Giraud T."/>
            <person name="Brygoo Y."/>
        </authorList>
    </citation>
    <scope>NUCLEOTIDE SEQUENCE [LARGE SCALE GENOMIC DNA]</scope>
    <source>
        <strain evidence="3">FM 013</strain>
    </source>
</reference>
<dbReference type="Proteomes" id="UP000053732">
    <property type="component" value="Unassembled WGS sequence"/>
</dbReference>
<feature type="compositionally biased region" description="Polar residues" evidence="1">
    <location>
        <begin position="1"/>
        <end position="15"/>
    </location>
</feature>
<evidence type="ECO:0000256" key="1">
    <source>
        <dbReference type="SAM" id="MobiDB-lite"/>
    </source>
</evidence>
<name>A0A0G4PLA3_PENC3</name>
<organism evidence="2 3">
    <name type="scientific">Penicillium camemberti (strain FM 013)</name>
    <dbReference type="NCBI Taxonomy" id="1429867"/>
    <lineage>
        <taxon>Eukaryota</taxon>
        <taxon>Fungi</taxon>
        <taxon>Dikarya</taxon>
        <taxon>Ascomycota</taxon>
        <taxon>Pezizomycotina</taxon>
        <taxon>Eurotiomycetes</taxon>
        <taxon>Eurotiomycetidae</taxon>
        <taxon>Eurotiales</taxon>
        <taxon>Aspergillaceae</taxon>
        <taxon>Penicillium</taxon>
    </lineage>
</organism>
<feature type="region of interest" description="Disordered" evidence="1">
    <location>
        <begin position="1"/>
        <end position="21"/>
    </location>
</feature>
<dbReference type="AlphaFoldDB" id="A0A0G4PLA3"/>
<evidence type="ECO:0000313" key="3">
    <source>
        <dbReference type="Proteomes" id="UP000053732"/>
    </source>
</evidence>
<dbReference type="EMBL" id="HG793154">
    <property type="protein sequence ID" value="CRL27149.1"/>
    <property type="molecule type" value="Genomic_DNA"/>
</dbReference>
<sequence>MRESANKTNCSTTRPPHQPAPATIRQQYRLALVTFPGPPITTPRLRALHACPPAWLSYSSKCPDPSRGVQQSQLRLVALR</sequence>
<keyword evidence="3" id="KW-1185">Reference proteome</keyword>
<accession>A0A0G4PLA3</accession>
<protein>
    <submittedName>
        <fullName evidence="2">Str. FM013</fullName>
    </submittedName>
</protein>
<gene>
    <name evidence="2" type="ORF">PCAMFM013_S021g000064</name>
</gene>
<proteinExistence type="predicted"/>
<evidence type="ECO:0000313" key="2">
    <source>
        <dbReference type="EMBL" id="CRL27149.1"/>
    </source>
</evidence>